<dbReference type="Gene3D" id="3.40.50.1820">
    <property type="entry name" value="alpha/beta hydrolase"/>
    <property type="match status" value="1"/>
</dbReference>
<dbReference type="EMBL" id="CP017839">
    <property type="protein sequence ID" value="APA98798.1"/>
    <property type="molecule type" value="Genomic_DNA"/>
</dbReference>
<reference evidence="3 4" key="1">
    <citation type="submission" date="2016-10" db="EMBL/GenBank/DDBJ databases">
        <title>Genome sequence of Nocardia seriolae strain EM150506, isolated from Anguila japonica.</title>
        <authorList>
            <person name="Han H.-J."/>
        </authorList>
    </citation>
    <scope>NUCLEOTIDE SEQUENCE [LARGE SCALE GENOMIC DNA]</scope>
    <source>
        <strain evidence="3 4">EM150506</strain>
    </source>
</reference>
<keyword evidence="3" id="KW-0560">Oxidoreductase</keyword>
<dbReference type="InterPro" id="IPR000639">
    <property type="entry name" value="Epox_hydrolase-like"/>
</dbReference>
<dbReference type="Proteomes" id="UP000180166">
    <property type="component" value="Chromosome"/>
</dbReference>
<name>A0ABC8AXC8_9NOCA</name>
<dbReference type="KEGG" id="nsr:NS506_04752"/>
<dbReference type="RefSeq" id="WP_208866145.1">
    <property type="nucleotide sequence ID" value="NZ_CP017839.1"/>
</dbReference>
<evidence type="ECO:0000313" key="3">
    <source>
        <dbReference type="EMBL" id="APA98798.1"/>
    </source>
</evidence>
<dbReference type="AlphaFoldDB" id="A0ABC8AXC8"/>
<dbReference type="PANTHER" id="PTHR43329">
    <property type="entry name" value="EPOXIDE HYDROLASE"/>
    <property type="match status" value="1"/>
</dbReference>
<sequence>MTAVPGLQRLRAVVEQGLDRSAGVRRQLRASGQLLDSVRRDPRIVRELIAGFTGRGGQSETAVPAAHELPAGLADYTRTAHAHRELDTAVAGPLTGRRVPAREHRGTVMTSDLLESTRTLRRDGLTLTARHFGPAGAPMVMLLHGFPDTPHTWDGLIPRLVAAGFQVLAPWLRGYTPGSASRSARYDPMAVSADVAAWHRELGGPPTHLVGHDWGAFAAMILAKQDPGRWESLTLLAIPPFGGGLAPGMWRWLPRQLVLSSYIPVMQSGYSPRLLTRRDAAFVRGLWRRWSPGWAFTDAEFAPTAAVFTDATMAWAATRYYRSLFTVGRSATREFNTVLLAAAAPLPTLALAGSRDGCMSPPLQRVLAEHAGARHAQLPGCGHFLQAERPDAVAQWVIPHLRAARAPR</sequence>
<keyword evidence="1" id="KW-0378">Hydrolase</keyword>
<evidence type="ECO:0000259" key="2">
    <source>
        <dbReference type="Pfam" id="PF12697"/>
    </source>
</evidence>
<dbReference type="PRINTS" id="PR00412">
    <property type="entry name" value="EPOXHYDRLASE"/>
</dbReference>
<proteinExistence type="predicted"/>
<keyword evidence="3" id="KW-0575">Peroxidase</keyword>
<protein>
    <submittedName>
        <fullName evidence="3">Chloride peroxidase</fullName>
        <ecNumber evidence="3">1.11.1.10</ecNumber>
    </submittedName>
</protein>
<dbReference type="GO" id="GO:0016691">
    <property type="term" value="F:chloride peroxidase activity"/>
    <property type="evidence" value="ECO:0007669"/>
    <property type="project" value="UniProtKB-EC"/>
</dbReference>
<dbReference type="InterPro" id="IPR000073">
    <property type="entry name" value="AB_hydrolase_1"/>
</dbReference>
<dbReference type="SUPFAM" id="SSF53474">
    <property type="entry name" value="alpha/beta-Hydrolases"/>
    <property type="match status" value="1"/>
</dbReference>
<dbReference type="InterPro" id="IPR029058">
    <property type="entry name" value="AB_hydrolase_fold"/>
</dbReference>
<dbReference type="Pfam" id="PF12697">
    <property type="entry name" value="Abhydrolase_6"/>
    <property type="match status" value="1"/>
</dbReference>
<gene>
    <name evidence="3" type="ORF">NS506_04752</name>
</gene>
<evidence type="ECO:0000313" key="4">
    <source>
        <dbReference type="Proteomes" id="UP000180166"/>
    </source>
</evidence>
<accession>A0ABC8AXC8</accession>
<evidence type="ECO:0000256" key="1">
    <source>
        <dbReference type="ARBA" id="ARBA00022801"/>
    </source>
</evidence>
<feature type="domain" description="AB hydrolase-1" evidence="2">
    <location>
        <begin position="141"/>
        <end position="395"/>
    </location>
</feature>
<organism evidence="3 4">
    <name type="scientific">Nocardia seriolae</name>
    <dbReference type="NCBI Taxonomy" id="37332"/>
    <lineage>
        <taxon>Bacteria</taxon>
        <taxon>Bacillati</taxon>
        <taxon>Actinomycetota</taxon>
        <taxon>Actinomycetes</taxon>
        <taxon>Mycobacteriales</taxon>
        <taxon>Nocardiaceae</taxon>
        <taxon>Nocardia</taxon>
    </lineage>
</organism>
<dbReference type="GO" id="GO:0016787">
    <property type="term" value="F:hydrolase activity"/>
    <property type="evidence" value="ECO:0007669"/>
    <property type="project" value="UniProtKB-KW"/>
</dbReference>
<dbReference type="EC" id="1.11.1.10" evidence="3"/>